<sequence length="441" mass="50433">MNERDQNPEVEKPIDTNAAPTIVAFTFQFERALYSLFVGHAKRTQVGIETLDDVAELTWNADGSVDARLEQDANTVQSAGQPFQDSSYKLWHTLRVWLSHVKELREKYADVQFCLVTNAKVPEKALARVLSDAKSDEQVTAAVSALRAQAQVVVTKKKSKTTAIPTSKPKTSTKKSSSAKAEAVEVLNHDDDDLSYLVRGLELLDNGGTSSVAQPREATIELFQLPSALVEHGEEVYQYLLGIVVDTCRKAWTAGETVWLSPQVFRDHLHNERDRRFLYKYLDRPMMHVDFKNLVAKSGREFFFLKQLSRLDIPPRIIDRHLEKFWAFYVERVRLEKEGFNQVDWEAREDSLHQRWEDCRDNAVMESMMQASATPEQIGVRTLTKTLDENFKAALGRHETGNSYFTHGHYHQMANEPDGRFFVYWHPEYGSRKDTDDEGGS</sequence>
<evidence type="ECO:0000313" key="3">
    <source>
        <dbReference type="EMBL" id="VWB97766.1"/>
    </source>
</evidence>
<dbReference type="AlphaFoldDB" id="A0A6P2NS69"/>
<organism evidence="3 4">
    <name type="scientific">Burkholderia lata (strain ATCC 17760 / DSM 23089 / LMG 22485 / NCIMB 9086 / R18194 / 383)</name>
    <dbReference type="NCBI Taxonomy" id="482957"/>
    <lineage>
        <taxon>Bacteria</taxon>
        <taxon>Pseudomonadati</taxon>
        <taxon>Pseudomonadota</taxon>
        <taxon>Betaproteobacteria</taxon>
        <taxon>Burkholderiales</taxon>
        <taxon>Burkholderiaceae</taxon>
        <taxon>Burkholderia</taxon>
        <taxon>Burkholderia cepacia complex</taxon>
    </lineage>
</organism>
<gene>
    <name evidence="3" type="ORF">BLA23254_04647</name>
</gene>
<dbReference type="Pfam" id="PF20283">
    <property type="entry name" value="CTD7"/>
    <property type="match status" value="1"/>
</dbReference>
<dbReference type="RefSeq" id="WP_175033231.1">
    <property type="nucleotide sequence ID" value="NZ_CABVPW010000024.1"/>
</dbReference>
<feature type="domain" description="ABC-three component systems C-terminal" evidence="2">
    <location>
        <begin position="304"/>
        <end position="430"/>
    </location>
</feature>
<feature type="compositionally biased region" description="Low complexity" evidence="1">
    <location>
        <begin position="161"/>
        <end position="179"/>
    </location>
</feature>
<dbReference type="Proteomes" id="UP000494218">
    <property type="component" value="Unassembled WGS sequence"/>
</dbReference>
<protein>
    <recommendedName>
        <fullName evidence="2">ABC-three component systems C-terminal domain-containing protein</fullName>
    </recommendedName>
</protein>
<name>A0A6P2NS69_BURL3</name>
<evidence type="ECO:0000256" key="1">
    <source>
        <dbReference type="SAM" id="MobiDB-lite"/>
    </source>
</evidence>
<proteinExistence type="predicted"/>
<evidence type="ECO:0000313" key="4">
    <source>
        <dbReference type="Proteomes" id="UP000494218"/>
    </source>
</evidence>
<feature type="region of interest" description="Disordered" evidence="1">
    <location>
        <begin position="160"/>
        <end position="179"/>
    </location>
</feature>
<reference evidence="3 4" key="1">
    <citation type="submission" date="2019-09" db="EMBL/GenBank/DDBJ databases">
        <authorList>
            <person name="Depoorter E."/>
        </authorList>
    </citation>
    <scope>NUCLEOTIDE SEQUENCE [LARGE SCALE GENOMIC DNA]</scope>
    <source>
        <strain evidence="3">LMG 23254</strain>
    </source>
</reference>
<accession>A0A6P2NS69</accession>
<dbReference type="EMBL" id="CABVPW010000024">
    <property type="protein sequence ID" value="VWB97766.1"/>
    <property type="molecule type" value="Genomic_DNA"/>
</dbReference>
<dbReference type="InterPro" id="IPR046913">
    <property type="entry name" value="ABC-3C_CTD7"/>
</dbReference>
<evidence type="ECO:0000259" key="2">
    <source>
        <dbReference type="Pfam" id="PF20283"/>
    </source>
</evidence>